<proteinExistence type="inferred from homology"/>
<evidence type="ECO:0000256" key="1">
    <source>
        <dbReference type="ARBA" id="ARBA00004496"/>
    </source>
</evidence>
<dbReference type="Gene3D" id="1.10.150.250">
    <property type="entry name" value="Flavinator of succinate dehydrogenase"/>
    <property type="match status" value="1"/>
</dbReference>
<name>A0ABV4AFK3_9GAMM</name>
<comment type="similarity">
    <text evidence="2">Belongs to the SdhE FAD assembly factor family.</text>
</comment>
<evidence type="ECO:0000256" key="5">
    <source>
        <dbReference type="ARBA" id="ARBA00023186"/>
    </source>
</evidence>
<organism evidence="6 7">
    <name type="scientific">Isoalcanivorax beigongshangi</name>
    <dbReference type="NCBI Taxonomy" id="3238810"/>
    <lineage>
        <taxon>Bacteria</taxon>
        <taxon>Pseudomonadati</taxon>
        <taxon>Pseudomonadota</taxon>
        <taxon>Gammaproteobacteria</taxon>
        <taxon>Oceanospirillales</taxon>
        <taxon>Alcanivoracaceae</taxon>
        <taxon>Isoalcanivorax</taxon>
    </lineage>
</organism>
<dbReference type="RefSeq" id="WP_369454677.1">
    <property type="nucleotide sequence ID" value="NZ_JBGCUO010000001.1"/>
</dbReference>
<keyword evidence="5" id="KW-0143">Chaperone</keyword>
<dbReference type="InterPro" id="IPR050531">
    <property type="entry name" value="SdhE_FAD_assembly_factor"/>
</dbReference>
<evidence type="ECO:0000313" key="6">
    <source>
        <dbReference type="EMBL" id="MEY1661420.1"/>
    </source>
</evidence>
<sequence>MNAEDIKRRLTWQCRRGLKETDVVVNAYLNQHFLNDSPAHQALFEQLLTCSDPDLFEWFTRRSQPQDPALAGFIDHVLGLLGTEKTAYS</sequence>
<keyword evidence="4" id="KW-0963">Cytoplasm</keyword>
<comment type="subcellular location">
    <subcellularLocation>
        <location evidence="1">Cytoplasm</location>
    </subcellularLocation>
</comment>
<evidence type="ECO:0000256" key="2">
    <source>
        <dbReference type="ARBA" id="ARBA00008571"/>
    </source>
</evidence>
<evidence type="ECO:0000313" key="7">
    <source>
        <dbReference type="Proteomes" id="UP001562065"/>
    </source>
</evidence>
<dbReference type="InterPro" id="IPR005631">
    <property type="entry name" value="SDH"/>
</dbReference>
<dbReference type="Proteomes" id="UP001562065">
    <property type="component" value="Unassembled WGS sequence"/>
</dbReference>
<dbReference type="PANTHER" id="PTHR39585">
    <property type="entry name" value="FAD ASSEMBLY FACTOR SDHE"/>
    <property type="match status" value="1"/>
</dbReference>
<gene>
    <name evidence="6" type="ORF">AB5I84_04575</name>
</gene>
<reference evidence="6 7" key="1">
    <citation type="submission" date="2024-07" db="EMBL/GenBank/DDBJ databases">
        <authorList>
            <person name="Ren Q."/>
        </authorList>
    </citation>
    <scope>NUCLEOTIDE SEQUENCE [LARGE SCALE GENOMIC DNA]</scope>
    <source>
        <strain evidence="6 7">REN37</strain>
    </source>
</reference>
<protein>
    <recommendedName>
        <fullName evidence="3">FAD assembly factor SdhE</fullName>
    </recommendedName>
</protein>
<comment type="caution">
    <text evidence="6">The sequence shown here is derived from an EMBL/GenBank/DDBJ whole genome shotgun (WGS) entry which is preliminary data.</text>
</comment>
<evidence type="ECO:0000256" key="4">
    <source>
        <dbReference type="ARBA" id="ARBA00022490"/>
    </source>
</evidence>
<dbReference type="Pfam" id="PF03937">
    <property type="entry name" value="Sdh5"/>
    <property type="match status" value="1"/>
</dbReference>
<dbReference type="PANTHER" id="PTHR39585:SF1">
    <property type="entry name" value="FAD ASSEMBLY FACTOR SDHE"/>
    <property type="match status" value="1"/>
</dbReference>
<dbReference type="InterPro" id="IPR036714">
    <property type="entry name" value="SDH_sf"/>
</dbReference>
<evidence type="ECO:0000256" key="3">
    <source>
        <dbReference type="ARBA" id="ARBA00019418"/>
    </source>
</evidence>
<dbReference type="EMBL" id="JBGCUO010000001">
    <property type="protein sequence ID" value="MEY1661420.1"/>
    <property type="molecule type" value="Genomic_DNA"/>
</dbReference>
<accession>A0ABV4AFK3</accession>
<dbReference type="SUPFAM" id="SSF109910">
    <property type="entry name" value="YgfY-like"/>
    <property type="match status" value="1"/>
</dbReference>
<keyword evidence="7" id="KW-1185">Reference proteome</keyword>